<keyword evidence="3" id="KW-1185">Reference proteome</keyword>
<reference evidence="2" key="1">
    <citation type="submission" date="2023-07" db="EMBL/GenBank/DDBJ databases">
        <title>Genomic Encyclopedia of Type Strains, Phase IV (KMG-IV): sequencing the most valuable type-strain genomes for metagenomic binning, comparative biology and taxonomic classification.</title>
        <authorList>
            <person name="Goeker M."/>
        </authorList>
    </citation>
    <scope>NUCLEOTIDE SEQUENCE</scope>
    <source>
        <strain evidence="2">DSM 23947</strain>
    </source>
</reference>
<comment type="caution">
    <text evidence="2">The sequence shown here is derived from an EMBL/GenBank/DDBJ whole genome shotgun (WGS) entry which is preliminary data.</text>
</comment>
<dbReference type="AlphaFoldDB" id="A0AAJ1T3Q3"/>
<keyword evidence="1" id="KW-1133">Transmembrane helix</keyword>
<name>A0AAJ1T3Q3_9BACI</name>
<dbReference type="Pfam" id="PF09578">
    <property type="entry name" value="Spore_YabQ"/>
    <property type="match status" value="1"/>
</dbReference>
<dbReference type="RefSeq" id="WP_307258187.1">
    <property type="nucleotide sequence ID" value="NZ_JAUSUC010000038.1"/>
</dbReference>
<feature type="transmembrane region" description="Helical" evidence="1">
    <location>
        <begin position="6"/>
        <end position="27"/>
    </location>
</feature>
<sequence>MTLTTQFSTMLAMIAMGGFFGATLDTYNRFLKRSMRKRWIVFIHDLLFWILQGLIIFYVLFHVNYGEVRLYIFLALLCGFAAYQALVKGVYLKLLERIIWLTISFYKMLVGIFIMLIYNPIRGTIRMLIRLIIAVGKGMLSLAKTILNVLLSCIKLLMKPFLWILRIIYGKMPKRFKITVEKNLAKMAGLFIKMKNLIIKYRNRWKK</sequence>
<accession>A0AAJ1T3Q3</accession>
<dbReference type="InterPro" id="IPR019074">
    <property type="entry name" value="YabQ"/>
</dbReference>
<proteinExistence type="predicted"/>
<protein>
    <submittedName>
        <fullName evidence="2">Spore cortex biosynthesis protein YabQ</fullName>
    </submittedName>
</protein>
<keyword evidence="1" id="KW-0472">Membrane</keyword>
<evidence type="ECO:0000313" key="2">
    <source>
        <dbReference type="EMBL" id="MDQ0216187.1"/>
    </source>
</evidence>
<feature type="transmembrane region" description="Helical" evidence="1">
    <location>
        <begin position="146"/>
        <end position="169"/>
    </location>
</feature>
<evidence type="ECO:0000256" key="1">
    <source>
        <dbReference type="SAM" id="Phobius"/>
    </source>
</evidence>
<dbReference type="Proteomes" id="UP001237207">
    <property type="component" value="Unassembled WGS sequence"/>
</dbReference>
<feature type="transmembrane region" description="Helical" evidence="1">
    <location>
        <begin position="39"/>
        <end position="62"/>
    </location>
</feature>
<dbReference type="EMBL" id="JAUSUC010000038">
    <property type="protein sequence ID" value="MDQ0216187.1"/>
    <property type="molecule type" value="Genomic_DNA"/>
</dbReference>
<keyword evidence="1" id="KW-0812">Transmembrane</keyword>
<feature type="transmembrane region" description="Helical" evidence="1">
    <location>
        <begin position="68"/>
        <end position="86"/>
    </location>
</feature>
<organism evidence="2 3">
    <name type="scientific">Oikeobacillus pervagus</name>
    <dbReference type="NCBI Taxonomy" id="1325931"/>
    <lineage>
        <taxon>Bacteria</taxon>
        <taxon>Bacillati</taxon>
        <taxon>Bacillota</taxon>
        <taxon>Bacilli</taxon>
        <taxon>Bacillales</taxon>
        <taxon>Bacillaceae</taxon>
        <taxon>Oikeobacillus</taxon>
    </lineage>
</organism>
<evidence type="ECO:0000313" key="3">
    <source>
        <dbReference type="Proteomes" id="UP001237207"/>
    </source>
</evidence>
<dbReference type="NCBIfam" id="TIGR02893">
    <property type="entry name" value="spore_yabQ"/>
    <property type="match status" value="1"/>
</dbReference>
<feature type="transmembrane region" description="Helical" evidence="1">
    <location>
        <begin position="98"/>
        <end position="118"/>
    </location>
</feature>
<gene>
    <name evidence="2" type="ORF">J2S13_002625</name>
</gene>